<dbReference type="GO" id="GO:0005737">
    <property type="term" value="C:cytoplasm"/>
    <property type="evidence" value="ECO:0007669"/>
    <property type="project" value="TreeGrafter"/>
</dbReference>
<organism evidence="8 9">
    <name type="scientific">Dovyalis caffra</name>
    <dbReference type="NCBI Taxonomy" id="77055"/>
    <lineage>
        <taxon>Eukaryota</taxon>
        <taxon>Viridiplantae</taxon>
        <taxon>Streptophyta</taxon>
        <taxon>Embryophyta</taxon>
        <taxon>Tracheophyta</taxon>
        <taxon>Spermatophyta</taxon>
        <taxon>Magnoliopsida</taxon>
        <taxon>eudicotyledons</taxon>
        <taxon>Gunneridae</taxon>
        <taxon>Pentapetalae</taxon>
        <taxon>rosids</taxon>
        <taxon>fabids</taxon>
        <taxon>Malpighiales</taxon>
        <taxon>Salicaceae</taxon>
        <taxon>Flacourtieae</taxon>
        <taxon>Dovyalis</taxon>
    </lineage>
</organism>
<accession>A0AAV1STL1</accession>
<comment type="caution">
    <text evidence="8">The sequence shown here is derived from an EMBL/GenBank/DDBJ whole genome shotgun (WGS) entry which is preliminary data.</text>
</comment>
<evidence type="ECO:0000313" key="8">
    <source>
        <dbReference type="EMBL" id="CAK7357137.1"/>
    </source>
</evidence>
<keyword evidence="9" id="KW-1185">Reference proteome</keyword>
<protein>
    <recommendedName>
        <fullName evidence="2">RING-type E3 ubiquitin transferase</fullName>
        <ecNumber evidence="2">2.3.2.27</ecNumber>
    </recommendedName>
</protein>
<dbReference type="GO" id="GO:0016567">
    <property type="term" value="P:protein ubiquitination"/>
    <property type="evidence" value="ECO:0007669"/>
    <property type="project" value="TreeGrafter"/>
</dbReference>
<evidence type="ECO:0000256" key="4">
    <source>
        <dbReference type="ARBA" id="ARBA00022771"/>
    </source>
</evidence>
<reference evidence="8 9" key="1">
    <citation type="submission" date="2024-01" db="EMBL/GenBank/DDBJ databases">
        <authorList>
            <person name="Waweru B."/>
        </authorList>
    </citation>
    <scope>NUCLEOTIDE SEQUENCE [LARGE SCALE GENOMIC DNA]</scope>
</reference>
<name>A0AAV1STL1_9ROSI</name>
<comment type="catalytic activity">
    <reaction evidence="1">
        <text>S-ubiquitinyl-[E2 ubiquitin-conjugating enzyme]-L-cysteine + [acceptor protein]-L-lysine = [E2 ubiquitin-conjugating enzyme]-L-cysteine + N(6)-ubiquitinyl-[acceptor protein]-L-lysine.</text>
        <dbReference type="EC" id="2.3.2.27"/>
    </reaction>
</comment>
<dbReference type="Pfam" id="PF13639">
    <property type="entry name" value="zf-RING_2"/>
    <property type="match status" value="1"/>
</dbReference>
<dbReference type="PROSITE" id="PS50089">
    <property type="entry name" value="ZF_RING_2"/>
    <property type="match status" value="1"/>
</dbReference>
<dbReference type="Proteomes" id="UP001314170">
    <property type="component" value="Unassembled WGS sequence"/>
</dbReference>
<keyword evidence="4 6" id="KW-0863">Zinc-finger</keyword>
<feature type="domain" description="RING-type" evidence="7">
    <location>
        <begin position="187"/>
        <end position="228"/>
    </location>
</feature>
<sequence length="273" mass="31644">MTNEPQIKCLFYMAQQKQRFQDGQTQKAEDQKERQGCIFSMKVSLNYEVEYLPYHNSMHLKSIKSPSFPLDPSLLLEETKAHDTMHKILLNKSLPELDLDSIVKAVSSKAKSIKNDPRNASSEVIHIVMSLRVIWVQEFNLEAALAWERLLPQGETFSFNWHATENSIRELEKLSFDKDWCFDQEQCAICFKEFIVGEDVTRMPCFHVYHGDCILKWLNNSRFCPSCRCPMPVCRVVDGTFPFLKFKRCPRVPPSCGGKIRKGARMSVGYQVY</sequence>
<dbReference type="InterPro" id="IPR001841">
    <property type="entry name" value="Znf_RING"/>
</dbReference>
<keyword evidence="3" id="KW-0479">Metal-binding</keyword>
<dbReference type="SMART" id="SM00184">
    <property type="entry name" value="RING"/>
    <property type="match status" value="1"/>
</dbReference>
<dbReference type="EC" id="2.3.2.27" evidence="2"/>
<dbReference type="PANTHER" id="PTHR15710">
    <property type="entry name" value="E3 UBIQUITIN-PROTEIN LIGASE PRAJA"/>
    <property type="match status" value="1"/>
</dbReference>
<dbReference type="GO" id="GO:0061630">
    <property type="term" value="F:ubiquitin protein ligase activity"/>
    <property type="evidence" value="ECO:0007669"/>
    <property type="project" value="UniProtKB-EC"/>
</dbReference>
<dbReference type="PANTHER" id="PTHR15710:SF196">
    <property type="entry name" value="F6A14.12 PROTEIN-RELATED"/>
    <property type="match status" value="1"/>
</dbReference>
<evidence type="ECO:0000313" key="9">
    <source>
        <dbReference type="Proteomes" id="UP001314170"/>
    </source>
</evidence>
<evidence type="ECO:0000256" key="3">
    <source>
        <dbReference type="ARBA" id="ARBA00022723"/>
    </source>
</evidence>
<evidence type="ECO:0000259" key="7">
    <source>
        <dbReference type="PROSITE" id="PS50089"/>
    </source>
</evidence>
<dbReference type="EMBL" id="CAWUPB010001197">
    <property type="protein sequence ID" value="CAK7357137.1"/>
    <property type="molecule type" value="Genomic_DNA"/>
</dbReference>
<evidence type="ECO:0000256" key="2">
    <source>
        <dbReference type="ARBA" id="ARBA00012483"/>
    </source>
</evidence>
<proteinExistence type="predicted"/>
<keyword evidence="5" id="KW-0862">Zinc</keyword>
<gene>
    <name evidence="8" type="ORF">DCAF_LOCUS27421</name>
</gene>
<dbReference type="AlphaFoldDB" id="A0AAV1STL1"/>
<evidence type="ECO:0000256" key="1">
    <source>
        <dbReference type="ARBA" id="ARBA00000900"/>
    </source>
</evidence>
<dbReference type="Gene3D" id="3.30.40.10">
    <property type="entry name" value="Zinc/RING finger domain, C3HC4 (zinc finger)"/>
    <property type="match status" value="1"/>
</dbReference>
<evidence type="ECO:0000256" key="6">
    <source>
        <dbReference type="PROSITE-ProRule" id="PRU00175"/>
    </source>
</evidence>
<evidence type="ECO:0000256" key="5">
    <source>
        <dbReference type="ARBA" id="ARBA00022833"/>
    </source>
</evidence>
<dbReference type="SUPFAM" id="SSF57850">
    <property type="entry name" value="RING/U-box"/>
    <property type="match status" value="1"/>
</dbReference>
<dbReference type="InterPro" id="IPR013083">
    <property type="entry name" value="Znf_RING/FYVE/PHD"/>
</dbReference>
<dbReference type="GO" id="GO:0008270">
    <property type="term" value="F:zinc ion binding"/>
    <property type="evidence" value="ECO:0007669"/>
    <property type="project" value="UniProtKB-KW"/>
</dbReference>